<accession>A0ABU4C4R4</accession>
<dbReference type="RefSeq" id="WP_317545985.1">
    <property type="nucleotide sequence ID" value="NZ_JAWLKB010000051.1"/>
</dbReference>
<proteinExistence type="predicted"/>
<comment type="caution">
    <text evidence="1">The sequence shown here is derived from an EMBL/GenBank/DDBJ whole genome shotgun (WGS) entry which is preliminary data.</text>
</comment>
<reference evidence="1 2" key="1">
    <citation type="submission" date="2023-10" db="EMBL/GenBank/DDBJ databases">
        <title>Development of a sustainable strategy for remediation of hydrocarbon-contaminated territories based on the waste exchange concept.</title>
        <authorList>
            <person name="Krivoruchko A."/>
        </authorList>
    </citation>
    <scope>NUCLEOTIDE SEQUENCE [LARGE SCALE GENOMIC DNA]</scope>
    <source>
        <strain evidence="1 2">IEGM 1203</strain>
    </source>
</reference>
<dbReference type="EMBL" id="JAWLKB010000051">
    <property type="protein sequence ID" value="MDV6271499.1"/>
    <property type="molecule type" value="Genomic_DNA"/>
</dbReference>
<evidence type="ECO:0008006" key="3">
    <source>
        <dbReference type="Google" id="ProtNLM"/>
    </source>
</evidence>
<dbReference type="Pfam" id="PF13384">
    <property type="entry name" value="HTH_23"/>
    <property type="match status" value="1"/>
</dbReference>
<evidence type="ECO:0000313" key="1">
    <source>
        <dbReference type="EMBL" id="MDV6271499.1"/>
    </source>
</evidence>
<sequence length="50" mass="5402">MLPTARISQKMAGAAGKTAERARYIQLTRQGLNNAEICRQLGIGRKTGSN</sequence>
<dbReference type="Proteomes" id="UP001185927">
    <property type="component" value="Unassembled WGS sequence"/>
</dbReference>
<gene>
    <name evidence="1" type="ORF">R3Q16_33375</name>
</gene>
<name>A0ABU4C4R4_RHOGO</name>
<organism evidence="1 2">
    <name type="scientific">Rhodococcus globerulus</name>
    <dbReference type="NCBI Taxonomy" id="33008"/>
    <lineage>
        <taxon>Bacteria</taxon>
        <taxon>Bacillati</taxon>
        <taxon>Actinomycetota</taxon>
        <taxon>Actinomycetes</taxon>
        <taxon>Mycobacteriales</taxon>
        <taxon>Nocardiaceae</taxon>
        <taxon>Rhodococcus</taxon>
    </lineage>
</organism>
<evidence type="ECO:0000313" key="2">
    <source>
        <dbReference type="Proteomes" id="UP001185927"/>
    </source>
</evidence>
<protein>
    <recommendedName>
        <fullName evidence="3">Transposase</fullName>
    </recommendedName>
</protein>
<keyword evidence="2" id="KW-1185">Reference proteome</keyword>